<accession>A0ACB9R5Z5</accession>
<name>A0ACB9R5Z5_9MYRT</name>
<comment type="caution">
    <text evidence="1">The sequence shown here is derived from an EMBL/GenBank/DDBJ whole genome shotgun (WGS) entry which is preliminary data.</text>
</comment>
<evidence type="ECO:0000313" key="1">
    <source>
        <dbReference type="EMBL" id="KAI4374325.1"/>
    </source>
</evidence>
<evidence type="ECO:0000313" key="2">
    <source>
        <dbReference type="Proteomes" id="UP001057402"/>
    </source>
</evidence>
<proteinExistence type="predicted"/>
<gene>
    <name evidence="1" type="ORF">MLD38_012332</name>
</gene>
<keyword evidence="2" id="KW-1185">Reference proteome</keyword>
<dbReference type="EMBL" id="CM042883">
    <property type="protein sequence ID" value="KAI4374325.1"/>
    <property type="molecule type" value="Genomic_DNA"/>
</dbReference>
<sequence length="477" mass="53623">MYAQMWLACAGSLVYVPQPEEPILYFPQGHLEHVQPYVNRDSEAEMPVYDLPSRIHCKVLSVQLKVEIQTDEVFAQITLLPESKQDKASSNVDEVLSARAPRTKPHIYSKILTSSDTSMHGGFSLPKRLADECLPPLDMTQQTPSQEIVAKDLHGVVWCFHQIYRGHPRRHLLTTRWSAFVAMKKLVAGDICIFLRGKDGDLRIGIRRSVKSRINSSPSVISSHTMQHGILANAFHAINTGTMFTVYYRPWTCPSGFIVPLYKYMESTKHEYSIGRKFKMMFEDDAGGEQKFGGTITGIEDIDHIRWPESKWRCIKVKWDSNPEERLLPERISPWELELVIPNKQKQSFPVAPPKRICLKNASRSPLPDITNGRQMAVLMEHPNPNQGVFQGQEATANLSHSLDSANPTSRGPPPGNLATRKRQTRAEGRDDMLGPSLHVSQINHQGEVPEAADQNDATPSPRKEIKVFGVNLGGTP</sequence>
<protein>
    <submittedName>
        <fullName evidence="1">Uncharacterized protein</fullName>
    </submittedName>
</protein>
<reference evidence="2" key="1">
    <citation type="journal article" date="2023" name="Front. Plant Sci.">
        <title>Chromosomal-level genome assembly of Melastoma candidum provides insights into trichome evolution.</title>
        <authorList>
            <person name="Zhong Y."/>
            <person name="Wu W."/>
            <person name="Sun C."/>
            <person name="Zou P."/>
            <person name="Liu Y."/>
            <person name="Dai S."/>
            <person name="Zhou R."/>
        </authorList>
    </citation>
    <scope>NUCLEOTIDE SEQUENCE [LARGE SCALE GENOMIC DNA]</scope>
</reference>
<organism evidence="1 2">
    <name type="scientific">Melastoma candidum</name>
    <dbReference type="NCBI Taxonomy" id="119954"/>
    <lineage>
        <taxon>Eukaryota</taxon>
        <taxon>Viridiplantae</taxon>
        <taxon>Streptophyta</taxon>
        <taxon>Embryophyta</taxon>
        <taxon>Tracheophyta</taxon>
        <taxon>Spermatophyta</taxon>
        <taxon>Magnoliopsida</taxon>
        <taxon>eudicotyledons</taxon>
        <taxon>Gunneridae</taxon>
        <taxon>Pentapetalae</taxon>
        <taxon>rosids</taxon>
        <taxon>malvids</taxon>
        <taxon>Myrtales</taxon>
        <taxon>Melastomataceae</taxon>
        <taxon>Melastomatoideae</taxon>
        <taxon>Melastomateae</taxon>
        <taxon>Melastoma</taxon>
    </lineage>
</organism>
<dbReference type="Proteomes" id="UP001057402">
    <property type="component" value="Chromosome 4"/>
</dbReference>